<protein>
    <submittedName>
        <fullName evidence="1">Uncharacterized protein</fullName>
    </submittedName>
</protein>
<sequence>MIMIFQSYSEWYWNLFEIENQKNQNHHIG</sequence>
<dbReference type="AlphaFoldDB" id="A0A381Q0V8"/>
<accession>A0A381Q0V8</accession>
<reference evidence="1" key="1">
    <citation type="submission" date="2018-05" db="EMBL/GenBank/DDBJ databases">
        <authorList>
            <person name="Lanie J.A."/>
            <person name="Ng W.-L."/>
            <person name="Kazmierczak K.M."/>
            <person name="Andrzejewski T.M."/>
            <person name="Davidsen T.M."/>
            <person name="Wayne K.J."/>
            <person name="Tettelin H."/>
            <person name="Glass J.I."/>
            <person name="Rusch D."/>
            <person name="Podicherti R."/>
            <person name="Tsui H.-C.T."/>
            <person name="Winkler M.E."/>
        </authorList>
    </citation>
    <scope>NUCLEOTIDE SEQUENCE</scope>
</reference>
<gene>
    <name evidence="1" type="ORF">METZ01_LOCUS24763</name>
</gene>
<dbReference type="EMBL" id="UINC01001138">
    <property type="protein sequence ID" value="SUZ71909.1"/>
    <property type="molecule type" value="Genomic_DNA"/>
</dbReference>
<name>A0A381Q0V8_9ZZZZ</name>
<proteinExistence type="predicted"/>
<organism evidence="1">
    <name type="scientific">marine metagenome</name>
    <dbReference type="NCBI Taxonomy" id="408172"/>
    <lineage>
        <taxon>unclassified sequences</taxon>
        <taxon>metagenomes</taxon>
        <taxon>ecological metagenomes</taxon>
    </lineage>
</organism>
<evidence type="ECO:0000313" key="1">
    <source>
        <dbReference type="EMBL" id="SUZ71909.1"/>
    </source>
</evidence>